<reference evidence="4 5" key="2">
    <citation type="submission" date="2024-07" db="EMBL/GenBank/DDBJ databases">
        <authorList>
            <person name="Akdeniz Z."/>
        </authorList>
    </citation>
    <scope>NUCLEOTIDE SEQUENCE [LARGE SCALE GENOMIC DNA]</scope>
</reference>
<protein>
    <submittedName>
        <fullName evidence="3">Leucine-rich repeat domain-containing protein</fullName>
    </submittedName>
    <submittedName>
        <fullName evidence="4">Leucine-rich_repeat domain-containing protein</fullName>
    </submittedName>
</protein>
<evidence type="ECO:0000256" key="1">
    <source>
        <dbReference type="ARBA" id="ARBA00022614"/>
    </source>
</evidence>
<dbReference type="EMBL" id="CAXDID020000364">
    <property type="protein sequence ID" value="CAL6082374.1"/>
    <property type="molecule type" value="Genomic_DNA"/>
</dbReference>
<gene>
    <name evidence="3" type="ORF">HINF_LOCUS42686</name>
    <name evidence="4" type="ORF">HINF_LOCUS61166</name>
</gene>
<evidence type="ECO:0000313" key="5">
    <source>
        <dbReference type="Proteomes" id="UP001642409"/>
    </source>
</evidence>
<dbReference type="InterPro" id="IPR050836">
    <property type="entry name" value="SDS22/Internalin_LRR"/>
</dbReference>
<evidence type="ECO:0000313" key="3">
    <source>
        <dbReference type="EMBL" id="CAI9955041.1"/>
    </source>
</evidence>
<dbReference type="InterPro" id="IPR032675">
    <property type="entry name" value="LRR_dom_sf"/>
</dbReference>
<dbReference type="Gene3D" id="3.80.10.10">
    <property type="entry name" value="Ribonuclease Inhibitor"/>
    <property type="match status" value="1"/>
</dbReference>
<accession>A0AA86QE00</accession>
<comment type="caution">
    <text evidence="3">The sequence shown here is derived from an EMBL/GenBank/DDBJ whole genome shotgun (WGS) entry which is preliminary data.</text>
</comment>
<evidence type="ECO:0000256" key="2">
    <source>
        <dbReference type="ARBA" id="ARBA00022737"/>
    </source>
</evidence>
<dbReference type="PANTHER" id="PTHR46652:SF3">
    <property type="entry name" value="LEUCINE-RICH REPEAT-CONTAINING PROTEIN 9"/>
    <property type="match status" value="1"/>
</dbReference>
<keyword evidence="1" id="KW-0433">Leucine-rich repeat</keyword>
<dbReference type="PANTHER" id="PTHR46652">
    <property type="entry name" value="LEUCINE-RICH REPEAT AND IQ DOMAIN-CONTAINING PROTEIN 1-RELATED"/>
    <property type="match status" value="1"/>
</dbReference>
<sequence>MPKNIPYKKEEATQVLSQGEENEYDQQMIQKYSSKFKYSFGSINEDKNITTLKFVEKLNLQELQVYFCYNLNFTRVPLNLTDLNIISCNVQKLDGLRQMQQLTKLRIFNNSTPINVQELQYLANLKYLDLDQSKVTDISPLKHLIDLQNLILSRNNIYDINPLQNLKNLLELQLTENNVVDLSPLQDLIQLQYLQLGGNPIVHIKALKNLTELYSLNLSQTFIQDLSPIQHHQQREDQYEINNLKEPTKDQIQHSLNYLYIKYLEEILIKYENTETLFKNKIQVFNKKITKPYKGAVKNQQRFSEKLAILFKQIEVDATFEQ</sequence>
<dbReference type="EMBL" id="CATOUU010000855">
    <property type="protein sequence ID" value="CAI9955041.1"/>
    <property type="molecule type" value="Genomic_DNA"/>
</dbReference>
<dbReference type="SUPFAM" id="SSF52058">
    <property type="entry name" value="L domain-like"/>
    <property type="match status" value="1"/>
</dbReference>
<name>A0AA86QE00_9EUKA</name>
<dbReference type="InterPro" id="IPR001611">
    <property type="entry name" value="Leu-rich_rpt"/>
</dbReference>
<proteinExistence type="predicted"/>
<dbReference type="PROSITE" id="PS51450">
    <property type="entry name" value="LRR"/>
    <property type="match status" value="4"/>
</dbReference>
<evidence type="ECO:0000313" key="4">
    <source>
        <dbReference type="EMBL" id="CAL6082374.1"/>
    </source>
</evidence>
<dbReference type="Proteomes" id="UP001642409">
    <property type="component" value="Unassembled WGS sequence"/>
</dbReference>
<dbReference type="AlphaFoldDB" id="A0AA86QE00"/>
<reference evidence="3" key="1">
    <citation type="submission" date="2023-06" db="EMBL/GenBank/DDBJ databases">
        <authorList>
            <person name="Kurt Z."/>
        </authorList>
    </citation>
    <scope>NUCLEOTIDE SEQUENCE</scope>
</reference>
<keyword evidence="2" id="KW-0677">Repeat</keyword>
<organism evidence="3">
    <name type="scientific">Hexamita inflata</name>
    <dbReference type="NCBI Taxonomy" id="28002"/>
    <lineage>
        <taxon>Eukaryota</taxon>
        <taxon>Metamonada</taxon>
        <taxon>Diplomonadida</taxon>
        <taxon>Hexamitidae</taxon>
        <taxon>Hexamitinae</taxon>
        <taxon>Hexamita</taxon>
    </lineage>
</organism>
<keyword evidence="5" id="KW-1185">Reference proteome</keyword>